<evidence type="ECO:0000256" key="2">
    <source>
        <dbReference type="ARBA" id="ARBA00022630"/>
    </source>
</evidence>
<reference evidence="6 7" key="1">
    <citation type="journal article" date="2019" name="Int. J. Syst. Evol. Microbiol.">
        <title>The Global Catalogue of Microorganisms (GCM) 10K type strain sequencing project: providing services to taxonomists for standard genome sequencing and annotation.</title>
        <authorList>
            <consortium name="The Broad Institute Genomics Platform"/>
            <consortium name="The Broad Institute Genome Sequencing Center for Infectious Disease"/>
            <person name="Wu L."/>
            <person name="Ma J."/>
        </authorList>
    </citation>
    <scope>NUCLEOTIDE SEQUENCE [LARGE SCALE GENOMIC DNA]</scope>
    <source>
        <strain evidence="6 7">JCM 13850</strain>
    </source>
</reference>
<dbReference type="Proteomes" id="UP001501020">
    <property type="component" value="Unassembled WGS sequence"/>
</dbReference>
<name>A0ABN2ZY54_9ACTN</name>
<accession>A0ABN2ZY54</accession>
<dbReference type="InterPro" id="IPR002938">
    <property type="entry name" value="FAD-bd"/>
</dbReference>
<dbReference type="PANTHER" id="PTHR46496:SF1">
    <property type="entry name" value="ZEAXANTHIN EPOXIDASE, CHLOROPLASTIC"/>
    <property type="match status" value="1"/>
</dbReference>
<evidence type="ECO:0000256" key="3">
    <source>
        <dbReference type="ARBA" id="ARBA00022827"/>
    </source>
</evidence>
<dbReference type="EMBL" id="BAAAMR010000053">
    <property type="protein sequence ID" value="GAA2149990.1"/>
    <property type="molecule type" value="Genomic_DNA"/>
</dbReference>
<dbReference type="Gene3D" id="3.50.50.60">
    <property type="entry name" value="FAD/NAD(P)-binding domain"/>
    <property type="match status" value="1"/>
</dbReference>
<evidence type="ECO:0000259" key="5">
    <source>
        <dbReference type="Pfam" id="PF01494"/>
    </source>
</evidence>
<dbReference type="PRINTS" id="PR00420">
    <property type="entry name" value="RNGMNOXGNASE"/>
</dbReference>
<proteinExistence type="predicted"/>
<evidence type="ECO:0000256" key="1">
    <source>
        <dbReference type="ARBA" id="ARBA00001974"/>
    </source>
</evidence>
<evidence type="ECO:0000256" key="4">
    <source>
        <dbReference type="ARBA" id="ARBA00023002"/>
    </source>
</evidence>
<comment type="caution">
    <text evidence="6">The sequence shown here is derived from an EMBL/GenBank/DDBJ whole genome shotgun (WGS) entry which is preliminary data.</text>
</comment>
<organism evidence="6 7">
    <name type="scientific">Actinomadura napierensis</name>
    <dbReference type="NCBI Taxonomy" id="267854"/>
    <lineage>
        <taxon>Bacteria</taxon>
        <taxon>Bacillati</taxon>
        <taxon>Actinomycetota</taxon>
        <taxon>Actinomycetes</taxon>
        <taxon>Streptosporangiales</taxon>
        <taxon>Thermomonosporaceae</taxon>
        <taxon>Actinomadura</taxon>
    </lineage>
</organism>
<evidence type="ECO:0000313" key="6">
    <source>
        <dbReference type="EMBL" id="GAA2149990.1"/>
    </source>
</evidence>
<feature type="domain" description="FAD-binding" evidence="5">
    <location>
        <begin position="8"/>
        <end position="346"/>
    </location>
</feature>
<dbReference type="SUPFAM" id="SSF51905">
    <property type="entry name" value="FAD/NAD(P)-binding domain"/>
    <property type="match status" value="1"/>
</dbReference>
<gene>
    <name evidence="6" type="ORF">GCM10009727_53930</name>
</gene>
<keyword evidence="4" id="KW-0560">Oxidoreductase</keyword>
<keyword evidence="7" id="KW-1185">Reference proteome</keyword>
<evidence type="ECO:0000313" key="7">
    <source>
        <dbReference type="Proteomes" id="UP001501020"/>
    </source>
</evidence>
<comment type="cofactor">
    <cofactor evidence="1">
        <name>FAD</name>
        <dbReference type="ChEBI" id="CHEBI:57692"/>
    </cofactor>
</comment>
<keyword evidence="3" id="KW-0274">FAD</keyword>
<dbReference type="Pfam" id="PF01494">
    <property type="entry name" value="FAD_binding_3"/>
    <property type="match status" value="1"/>
</dbReference>
<keyword evidence="2" id="KW-0285">Flavoprotein</keyword>
<dbReference type="PANTHER" id="PTHR46496">
    <property type="match status" value="1"/>
</dbReference>
<dbReference type="RefSeq" id="WP_344272750.1">
    <property type="nucleotide sequence ID" value="NZ_BAAAMR010000053.1"/>
</dbReference>
<protein>
    <submittedName>
        <fullName evidence="6">NAD(P)/FAD-dependent oxidoreductase</fullName>
    </submittedName>
</protein>
<sequence length="387" mass="41515">MAVRKERAIIVGGGIGGLAAAVALDRAGFDVAVLEQAGELREIGAAIGVQTNAVRALRHLGLAEQVIEQGVPIEFYEYHSWRGRRLVRWSQGDIGRALGEPTVVVHRAQLQQVLARAAPGVRLGQKATGFEQDAGGVTVGLADGSEVRGSMLVGADGLRSLVRAELVGDGEPRYSGWAAYRAVTEFSTAEFPVGHARQTLGAGCSFGMWHLPGGRVYWVATIKEPEGLDVPPARRKAHVLARFGSAHAPIRKLIEATPDDTVLRNAVSDRVPVDSWSSGRVVLLGDAAHPTTPVTGQGGGQAIIDAHVLGDELARTGGGPFAERAAAAFAAYQRRRMPVTTEITNEAWFIARMHHFSNRLAVLGRDLSLWGTPARTWNRRMETRLAF</sequence>
<dbReference type="InterPro" id="IPR036188">
    <property type="entry name" value="FAD/NAD-bd_sf"/>
</dbReference>